<gene>
    <name evidence="2" type="ORF">SNEC2469_LOCUS8903</name>
</gene>
<feature type="compositionally biased region" description="Low complexity" evidence="1">
    <location>
        <begin position="41"/>
        <end position="50"/>
    </location>
</feature>
<feature type="compositionally biased region" description="Low complexity" evidence="1">
    <location>
        <begin position="15"/>
        <end position="30"/>
    </location>
</feature>
<accession>A0A812PIA0</accession>
<keyword evidence="3" id="KW-1185">Reference proteome</keyword>
<evidence type="ECO:0000313" key="3">
    <source>
        <dbReference type="Proteomes" id="UP000601435"/>
    </source>
</evidence>
<feature type="compositionally biased region" description="Polar residues" evidence="1">
    <location>
        <begin position="115"/>
        <end position="128"/>
    </location>
</feature>
<feature type="region of interest" description="Disordered" evidence="1">
    <location>
        <begin position="15"/>
        <end position="380"/>
    </location>
</feature>
<organism evidence="2 3">
    <name type="scientific">Symbiodinium necroappetens</name>
    <dbReference type="NCBI Taxonomy" id="1628268"/>
    <lineage>
        <taxon>Eukaryota</taxon>
        <taxon>Sar</taxon>
        <taxon>Alveolata</taxon>
        <taxon>Dinophyceae</taxon>
        <taxon>Suessiales</taxon>
        <taxon>Symbiodiniaceae</taxon>
        <taxon>Symbiodinium</taxon>
    </lineage>
</organism>
<evidence type="ECO:0000256" key="1">
    <source>
        <dbReference type="SAM" id="MobiDB-lite"/>
    </source>
</evidence>
<reference evidence="2" key="1">
    <citation type="submission" date="2021-02" db="EMBL/GenBank/DDBJ databases">
        <authorList>
            <person name="Dougan E. K."/>
            <person name="Rhodes N."/>
            <person name="Thang M."/>
            <person name="Chan C."/>
        </authorList>
    </citation>
    <scope>NUCLEOTIDE SEQUENCE</scope>
</reference>
<dbReference type="Proteomes" id="UP000601435">
    <property type="component" value="Unassembled WGS sequence"/>
</dbReference>
<name>A0A812PIA0_9DINO</name>
<protein>
    <submittedName>
        <fullName evidence="2">Uncharacterized protein</fullName>
    </submittedName>
</protein>
<feature type="compositionally biased region" description="Basic residues" evidence="1">
    <location>
        <begin position="212"/>
        <end position="222"/>
    </location>
</feature>
<feature type="compositionally biased region" description="Basic residues" evidence="1">
    <location>
        <begin position="283"/>
        <end position="294"/>
    </location>
</feature>
<feature type="compositionally biased region" description="Acidic residues" evidence="1">
    <location>
        <begin position="333"/>
        <end position="348"/>
    </location>
</feature>
<dbReference type="OrthoDB" id="439088at2759"/>
<dbReference type="EMBL" id="CAJNJA010014530">
    <property type="protein sequence ID" value="CAE7344275.1"/>
    <property type="molecule type" value="Genomic_DNA"/>
</dbReference>
<proteinExistence type="predicted"/>
<evidence type="ECO:0000313" key="2">
    <source>
        <dbReference type="EMBL" id="CAE7344275.1"/>
    </source>
</evidence>
<comment type="caution">
    <text evidence="2">The sequence shown here is derived from an EMBL/GenBank/DDBJ whole genome shotgun (WGS) entry which is preliminary data.</text>
</comment>
<sequence length="380" mass="40437">MAASPARRTAKLQISAASAFSKSPSPSPSFNLEVEDGGEASSRSPSKQSPTPSPSPSSSPRNLKSVAASLRVPVDNGDTDDSADDASRKRKAGRLKTSAVAALQKPRAAAEQDSRQSLLTPLRSSSMHPDSATEDPEAEDKSAPPSPSASLSPTAQNLKSVVAALRVPSDNDDSPDDASRKRRAAARLKTSAGVVSALQPPSAASEQDRRPQSFRKTVRRRSSSFIKHGTLEEPDVEEVPERSPSGKGAVSKLRGLIIRKQGSSEGDDLEDSGDGKSPAGQRGLRRRSSGKLKRGVAALTAMTALRSELEMREEEEDPQTRVQNPDEVILPPEGDESDEDDEEEEEAERDFLSALQRVQSSGKLSMKELRLLEGGVGSSL</sequence>
<dbReference type="AlphaFoldDB" id="A0A812PIA0"/>